<feature type="region of interest" description="Disordered" evidence="3">
    <location>
        <begin position="46"/>
        <end position="65"/>
    </location>
</feature>
<protein>
    <submittedName>
        <fullName evidence="4">Uncharacterized protein</fullName>
    </submittedName>
</protein>
<keyword evidence="1" id="KW-0805">Transcription regulation</keyword>
<evidence type="ECO:0000256" key="3">
    <source>
        <dbReference type="SAM" id="MobiDB-lite"/>
    </source>
</evidence>
<reference evidence="4 5" key="1">
    <citation type="journal article" date="2023" name="G3 (Bethesda)">
        <title>A chromosome-length genome assembly and annotation of blackberry (Rubus argutus, cv. 'Hillquist').</title>
        <authorList>
            <person name="Bruna T."/>
            <person name="Aryal R."/>
            <person name="Dudchenko O."/>
            <person name="Sargent D.J."/>
            <person name="Mead D."/>
            <person name="Buti M."/>
            <person name="Cavallini A."/>
            <person name="Hytonen T."/>
            <person name="Andres J."/>
            <person name="Pham M."/>
            <person name="Weisz D."/>
            <person name="Mascagni F."/>
            <person name="Usai G."/>
            <person name="Natali L."/>
            <person name="Bassil N."/>
            <person name="Fernandez G.E."/>
            <person name="Lomsadze A."/>
            <person name="Armour M."/>
            <person name="Olukolu B."/>
            <person name="Poorten T."/>
            <person name="Britton C."/>
            <person name="Davik J."/>
            <person name="Ashrafi H."/>
            <person name="Aiden E.L."/>
            <person name="Borodovsky M."/>
            <person name="Worthington M."/>
        </authorList>
    </citation>
    <scope>NUCLEOTIDE SEQUENCE [LARGE SCALE GENOMIC DNA]</scope>
    <source>
        <strain evidence="4">PI 553951</strain>
    </source>
</reference>
<dbReference type="EMBL" id="JBEDUW010000004">
    <property type="protein sequence ID" value="KAK9935530.1"/>
    <property type="molecule type" value="Genomic_DNA"/>
</dbReference>
<evidence type="ECO:0000256" key="1">
    <source>
        <dbReference type="ARBA" id="ARBA00023015"/>
    </source>
</evidence>
<dbReference type="Proteomes" id="UP001457282">
    <property type="component" value="Unassembled WGS sequence"/>
</dbReference>
<evidence type="ECO:0000313" key="4">
    <source>
        <dbReference type="EMBL" id="KAK9935530.1"/>
    </source>
</evidence>
<keyword evidence="5" id="KW-1185">Reference proteome</keyword>
<keyword evidence="2" id="KW-0804">Transcription</keyword>
<feature type="compositionally biased region" description="Basic residues" evidence="3">
    <location>
        <begin position="49"/>
        <end position="59"/>
    </location>
</feature>
<sequence length="119" mass="13544">MEAAAHSGLRERARRRGVESCQTRAWVLERNSIYLHLRELMSSLDNGCSKKKSRRRPVGGRRCGGRTSTVRVKVKKLQMLVPGGSGLEAERLFLHTADYIMHLRLQVNVLQALSKIYKL</sequence>
<dbReference type="GO" id="GO:0006355">
    <property type="term" value="P:regulation of DNA-templated transcription"/>
    <property type="evidence" value="ECO:0007669"/>
    <property type="project" value="InterPro"/>
</dbReference>
<accession>A0AAW1XGP7</accession>
<dbReference type="AlphaFoldDB" id="A0AAW1XGP7"/>
<dbReference type="PANTHER" id="PTHR33124:SF9">
    <property type="entry name" value="TRANSCRIPTION FACTOR"/>
    <property type="match status" value="1"/>
</dbReference>
<dbReference type="InterPro" id="IPR044660">
    <property type="entry name" value="IBH1-like"/>
</dbReference>
<evidence type="ECO:0000256" key="2">
    <source>
        <dbReference type="ARBA" id="ARBA00023163"/>
    </source>
</evidence>
<name>A0AAW1XGP7_RUBAR</name>
<organism evidence="4 5">
    <name type="scientific">Rubus argutus</name>
    <name type="common">Southern blackberry</name>
    <dbReference type="NCBI Taxonomy" id="59490"/>
    <lineage>
        <taxon>Eukaryota</taxon>
        <taxon>Viridiplantae</taxon>
        <taxon>Streptophyta</taxon>
        <taxon>Embryophyta</taxon>
        <taxon>Tracheophyta</taxon>
        <taxon>Spermatophyta</taxon>
        <taxon>Magnoliopsida</taxon>
        <taxon>eudicotyledons</taxon>
        <taxon>Gunneridae</taxon>
        <taxon>Pentapetalae</taxon>
        <taxon>rosids</taxon>
        <taxon>fabids</taxon>
        <taxon>Rosales</taxon>
        <taxon>Rosaceae</taxon>
        <taxon>Rosoideae</taxon>
        <taxon>Rosoideae incertae sedis</taxon>
        <taxon>Rubus</taxon>
    </lineage>
</organism>
<evidence type="ECO:0000313" key="5">
    <source>
        <dbReference type="Proteomes" id="UP001457282"/>
    </source>
</evidence>
<dbReference type="PANTHER" id="PTHR33124">
    <property type="entry name" value="TRANSCRIPTION FACTOR IBH1-LIKE 1"/>
    <property type="match status" value="1"/>
</dbReference>
<proteinExistence type="predicted"/>
<gene>
    <name evidence="4" type="ORF">M0R45_022631</name>
</gene>
<comment type="caution">
    <text evidence="4">The sequence shown here is derived from an EMBL/GenBank/DDBJ whole genome shotgun (WGS) entry which is preliminary data.</text>
</comment>